<dbReference type="Proteomes" id="UP000287033">
    <property type="component" value="Unassembled WGS sequence"/>
</dbReference>
<name>A0A401SR80_CHIPU</name>
<protein>
    <submittedName>
        <fullName evidence="1">Uncharacterized protein</fullName>
    </submittedName>
</protein>
<reference evidence="1 2" key="1">
    <citation type="journal article" date="2018" name="Nat. Ecol. Evol.">
        <title>Shark genomes provide insights into elasmobranch evolution and the origin of vertebrates.</title>
        <authorList>
            <person name="Hara Y"/>
            <person name="Yamaguchi K"/>
            <person name="Onimaru K"/>
            <person name="Kadota M"/>
            <person name="Koyanagi M"/>
            <person name="Keeley SD"/>
            <person name="Tatsumi K"/>
            <person name="Tanaka K"/>
            <person name="Motone F"/>
            <person name="Kageyama Y"/>
            <person name="Nozu R"/>
            <person name="Adachi N"/>
            <person name="Nishimura O"/>
            <person name="Nakagawa R"/>
            <person name="Tanegashima C"/>
            <person name="Kiyatake I"/>
            <person name="Matsumoto R"/>
            <person name="Murakumo K"/>
            <person name="Nishida K"/>
            <person name="Terakita A"/>
            <person name="Kuratani S"/>
            <person name="Sato K"/>
            <person name="Hyodo S Kuraku.S."/>
        </authorList>
    </citation>
    <scope>NUCLEOTIDE SEQUENCE [LARGE SCALE GENOMIC DNA]</scope>
</reference>
<organism evidence="1 2">
    <name type="scientific">Chiloscyllium punctatum</name>
    <name type="common">Brownbanded bambooshark</name>
    <name type="synonym">Hemiscyllium punctatum</name>
    <dbReference type="NCBI Taxonomy" id="137246"/>
    <lineage>
        <taxon>Eukaryota</taxon>
        <taxon>Metazoa</taxon>
        <taxon>Chordata</taxon>
        <taxon>Craniata</taxon>
        <taxon>Vertebrata</taxon>
        <taxon>Chondrichthyes</taxon>
        <taxon>Elasmobranchii</taxon>
        <taxon>Galeomorphii</taxon>
        <taxon>Galeoidea</taxon>
        <taxon>Orectolobiformes</taxon>
        <taxon>Hemiscylliidae</taxon>
        <taxon>Chiloscyllium</taxon>
    </lineage>
</organism>
<evidence type="ECO:0000313" key="1">
    <source>
        <dbReference type="EMBL" id="GCC32901.1"/>
    </source>
</evidence>
<evidence type="ECO:0000313" key="2">
    <source>
        <dbReference type="Proteomes" id="UP000287033"/>
    </source>
</evidence>
<keyword evidence="2" id="KW-1185">Reference proteome</keyword>
<sequence>MDIRIDGRKCQTEKTFSSSLGQAILFRTSQLRTSGHRKSGKYKVVRRAEPGADRNGGQDIRVPTEEPLTKLALHDTRQEEELREMIYLYM</sequence>
<comment type="caution">
    <text evidence="1">The sequence shown here is derived from an EMBL/GenBank/DDBJ whole genome shotgun (WGS) entry which is preliminary data.</text>
</comment>
<accession>A0A401SR80</accession>
<proteinExistence type="predicted"/>
<gene>
    <name evidence="1" type="ORF">chiPu_0011365</name>
</gene>
<dbReference type="EMBL" id="BEZZ01000470">
    <property type="protein sequence ID" value="GCC32901.1"/>
    <property type="molecule type" value="Genomic_DNA"/>
</dbReference>
<dbReference type="AlphaFoldDB" id="A0A401SR80"/>